<evidence type="ECO:0000313" key="2">
    <source>
        <dbReference type="EMBL" id="AIZ43362.1"/>
    </source>
</evidence>
<evidence type="ECO:0000313" key="3">
    <source>
        <dbReference type="Proteomes" id="UP000030786"/>
    </source>
</evidence>
<dbReference type="Pfam" id="PF07676">
    <property type="entry name" value="PD40"/>
    <property type="match status" value="1"/>
</dbReference>
<dbReference type="InterPro" id="IPR011659">
    <property type="entry name" value="WD40"/>
</dbReference>
<name>A0AAU8RJ96_9FLAO</name>
<feature type="signal peptide" evidence="1">
    <location>
        <begin position="1"/>
        <end position="19"/>
    </location>
</feature>
<keyword evidence="1" id="KW-0732">Signal</keyword>
<reference evidence="2 3" key="1">
    <citation type="journal article" date="2014" name="Environ. Microbiol.">
        <title>Contrasting genomic patterns and infection strategies of two co-existing Bacteroidetes podovirus genera.</title>
        <authorList>
            <person name="Holmfeldt K."/>
            <person name="Howard-Varona C."/>
            <person name="Solonenko N."/>
            <person name="Sullivan M.B."/>
        </authorList>
    </citation>
    <scope>NUCLEOTIDE SEQUENCE [LARGE SCALE GENOMIC DNA]</scope>
    <source>
        <strain evidence="2 3">18</strain>
    </source>
</reference>
<organism evidence="2 3">
    <name type="scientific">Cellulophaga baltica 18</name>
    <dbReference type="NCBI Taxonomy" id="1348584"/>
    <lineage>
        <taxon>Bacteria</taxon>
        <taxon>Pseudomonadati</taxon>
        <taxon>Bacteroidota</taxon>
        <taxon>Flavobacteriia</taxon>
        <taxon>Flavobacteriales</taxon>
        <taxon>Flavobacteriaceae</taxon>
        <taxon>Cellulophaga</taxon>
    </lineage>
</organism>
<proteinExistence type="predicted"/>
<dbReference type="EMBL" id="CP009976">
    <property type="protein sequence ID" value="AIZ43362.1"/>
    <property type="molecule type" value="Genomic_DNA"/>
</dbReference>
<dbReference type="GeneID" id="78062699"/>
<accession>A0AAU8RJ96</accession>
<evidence type="ECO:0008006" key="4">
    <source>
        <dbReference type="Google" id="ProtNLM"/>
    </source>
</evidence>
<evidence type="ECO:0000256" key="1">
    <source>
        <dbReference type="SAM" id="SignalP"/>
    </source>
</evidence>
<dbReference type="KEGG" id="cbat:M666_18475"/>
<protein>
    <recommendedName>
        <fullName evidence="4">WD40 repeat protein</fullName>
    </recommendedName>
</protein>
<dbReference type="SUPFAM" id="SSF82171">
    <property type="entry name" value="DPP6 N-terminal domain-like"/>
    <property type="match status" value="1"/>
</dbReference>
<dbReference type="RefSeq" id="WP_024479767.1">
    <property type="nucleotide sequence ID" value="NZ_CP009976.1"/>
</dbReference>
<dbReference type="Proteomes" id="UP000030786">
    <property type="component" value="Chromosome"/>
</dbReference>
<sequence>MMNNGLFILSLFITSALFAQTEAAITPFDAVLNEFTNVRDFCLSKDGQEAFFTVQSPGQELSQLAYIKKEKKGWSAPELLPFNAAYKYLEPFLSYDNNRLFFVSDRPLENTTNEKKDFDIWYVDRKNNTAEWSSPKNLGAPVNSALDEFYPSVSKNNNLYFTMVAPEGLGEDDLYLCTWENGKYSKPVLLNENINSAGYEFNAFIAEEEDFIIFSRYNEADGQGSGDLYLAKKDRNGVWQKAKNLGIPINTKYMDYCPFYDAQQQQLYFTSKRNTLMPREFESMAAFKTYLEDSKNGLSKIYQVHLIIE</sequence>
<dbReference type="AlphaFoldDB" id="A0AAU8RJ96"/>
<feature type="chain" id="PRO_5043325165" description="WD40 repeat protein" evidence="1">
    <location>
        <begin position="20"/>
        <end position="309"/>
    </location>
</feature>
<gene>
    <name evidence="2" type="ORF">M666_18475</name>
</gene>